<dbReference type="InterPro" id="IPR009080">
    <property type="entry name" value="tRNAsynth_Ia_anticodon-bd"/>
</dbReference>
<accession>A0ABS2N8G7</accession>
<dbReference type="InterPro" id="IPR033911">
    <property type="entry name" value="MetRS_core"/>
</dbReference>
<feature type="domain" description="Methionyl-tRNA synthetase anticodon-binding" evidence="13">
    <location>
        <begin position="407"/>
        <end position="539"/>
    </location>
</feature>
<proteinExistence type="inferred from homology"/>
<dbReference type="PRINTS" id="PR01041">
    <property type="entry name" value="TRNASYNTHMET"/>
</dbReference>
<evidence type="ECO:0000256" key="8">
    <source>
        <dbReference type="ARBA" id="ARBA00022917"/>
    </source>
</evidence>
<keyword evidence="15" id="KW-1185">Reference proteome</keyword>
<dbReference type="Pfam" id="PF19303">
    <property type="entry name" value="Anticodon_3"/>
    <property type="match status" value="1"/>
</dbReference>
<evidence type="ECO:0000256" key="11">
    <source>
        <dbReference type="HAMAP-Rule" id="MF_00098"/>
    </source>
</evidence>
<dbReference type="SUPFAM" id="SSF47323">
    <property type="entry name" value="Anticodon-binding domain of a subclass of class I aminoacyl-tRNA synthetases"/>
    <property type="match status" value="1"/>
</dbReference>
<dbReference type="GO" id="GO:0004825">
    <property type="term" value="F:methionine-tRNA ligase activity"/>
    <property type="evidence" value="ECO:0007669"/>
    <property type="project" value="UniProtKB-EC"/>
</dbReference>
<keyword evidence="4 11" id="KW-0963">Cytoplasm</keyword>
<dbReference type="InterPro" id="IPR014758">
    <property type="entry name" value="Met-tRNA_synth"/>
</dbReference>
<keyword evidence="6 11" id="KW-0547">Nucleotide-binding</keyword>
<evidence type="ECO:0000256" key="4">
    <source>
        <dbReference type="ARBA" id="ARBA00022490"/>
    </source>
</evidence>
<comment type="subunit">
    <text evidence="11">Monomer.</text>
</comment>
<dbReference type="PANTHER" id="PTHR45765">
    <property type="entry name" value="METHIONINE--TRNA LIGASE"/>
    <property type="match status" value="1"/>
</dbReference>
<dbReference type="PROSITE" id="PS00178">
    <property type="entry name" value="AA_TRNA_LIGASE_I"/>
    <property type="match status" value="1"/>
</dbReference>
<comment type="subcellular location">
    <subcellularLocation>
        <location evidence="2 11">Cytoplasm</location>
    </subcellularLocation>
</comment>
<dbReference type="CDD" id="cd00814">
    <property type="entry name" value="MetRS_core"/>
    <property type="match status" value="1"/>
</dbReference>
<sequence length="545" mass="63613">MAVFIGGAWPYANGSLHLGHLAALLPGDIIARYYRLKGEDVLYVSGSDCNGTPISIRAKQENKSVKEIADLYHEEFQECFHSLGFTYDHYTRTDSTYHHQVVRATFLELLKNDWLYKRIVKQAFCISCDQFLPDRFVVGVCPNCESNCRGDQCENCSTILDPIDLKERSCKFCQEEPIFKETEHFYLALSKIQTQLEIYIHQNKNFWRGNAIQMTNRYLTEGLLDRAVTRDIEVGVTVPVEGYENKKVYVWIDAVSGYLSAAQEWAQINKREWHPFWQENTVSYYIHGKDNIPFHTIIWPSILLGSGILSLPKHIISSEYLTIEKKKLSTSGNWAIWIKDLLSRYNPDTIRYFLTINGPEKRDADFSWREFIYRHNGELLGSLGNLVQRTIKFYQKEFGPIFELTNINQNIKEKIERIFDESGAMLERGDCKKSLDSIFEFVRWGNKYFDEQKPWAVLKENREEAREVLHDCLYVIINLGVLLQPFLPFTTEKIVKGLSLEQLELFWQPVETPVQLKITLNEPLFKRIDIEQIDKEREKLGNTTY</sequence>
<evidence type="ECO:0000256" key="2">
    <source>
        <dbReference type="ARBA" id="ARBA00004496"/>
    </source>
</evidence>
<comment type="similarity">
    <text evidence="3 11">Belongs to the class-I aminoacyl-tRNA synthetase family. MetG type 1 subfamily.</text>
</comment>
<reference evidence="14 15" key="1">
    <citation type="submission" date="2021-01" db="EMBL/GenBank/DDBJ databases">
        <title>Genomic Encyclopedia of Type Strains, Phase IV (KMG-IV): sequencing the most valuable type-strain genomes for metagenomic binning, comparative biology and taxonomic classification.</title>
        <authorList>
            <person name="Goeker M."/>
        </authorList>
    </citation>
    <scope>NUCLEOTIDE SEQUENCE [LARGE SCALE GENOMIC DNA]</scope>
    <source>
        <strain evidence="14 15">DSM 24834</strain>
    </source>
</reference>
<dbReference type="SUPFAM" id="SSF52374">
    <property type="entry name" value="Nucleotidylyl transferase"/>
    <property type="match status" value="1"/>
</dbReference>
<keyword evidence="5 11" id="KW-0436">Ligase</keyword>
<evidence type="ECO:0000256" key="6">
    <source>
        <dbReference type="ARBA" id="ARBA00022741"/>
    </source>
</evidence>
<dbReference type="NCBIfam" id="TIGR00398">
    <property type="entry name" value="metG"/>
    <property type="match status" value="1"/>
</dbReference>
<evidence type="ECO:0000256" key="9">
    <source>
        <dbReference type="ARBA" id="ARBA00023146"/>
    </source>
</evidence>
<comment type="function">
    <text evidence="1 11">Is required not only for elongation of protein synthesis but also for the initiation of all mRNA translation through initiator tRNA(fMet) aminoacylation.</text>
</comment>
<dbReference type="Pfam" id="PF09334">
    <property type="entry name" value="tRNA-synt_1g"/>
    <property type="match status" value="1"/>
</dbReference>
<feature type="binding site" evidence="11">
    <location>
        <position position="330"/>
    </location>
    <ligand>
        <name>ATP</name>
        <dbReference type="ChEBI" id="CHEBI:30616"/>
    </ligand>
</feature>
<dbReference type="InterPro" id="IPR023458">
    <property type="entry name" value="Met-tRNA_ligase_1"/>
</dbReference>
<dbReference type="HAMAP" id="MF_00098">
    <property type="entry name" value="Met_tRNA_synth_type1"/>
    <property type="match status" value="1"/>
</dbReference>
<dbReference type="CDD" id="cd07957">
    <property type="entry name" value="Anticodon_Ia_Met"/>
    <property type="match status" value="1"/>
</dbReference>
<keyword evidence="7 11" id="KW-0067">ATP-binding</keyword>
<dbReference type="EMBL" id="JAFBDZ010000001">
    <property type="protein sequence ID" value="MBM7584161.1"/>
    <property type="molecule type" value="Genomic_DNA"/>
</dbReference>
<keyword evidence="8 11" id="KW-0648">Protein biosynthesis</keyword>
<feature type="short sequence motif" description="'KMSKS' region" evidence="11">
    <location>
        <begin position="327"/>
        <end position="331"/>
    </location>
</feature>
<evidence type="ECO:0000256" key="5">
    <source>
        <dbReference type="ARBA" id="ARBA00022598"/>
    </source>
</evidence>
<evidence type="ECO:0000256" key="10">
    <source>
        <dbReference type="ARBA" id="ARBA00047364"/>
    </source>
</evidence>
<feature type="binding site" evidence="11">
    <location>
        <position position="141"/>
    </location>
    <ligand>
        <name>Zn(2+)</name>
        <dbReference type="ChEBI" id="CHEBI:29105"/>
    </ligand>
</feature>
<dbReference type="InterPro" id="IPR015413">
    <property type="entry name" value="Methionyl/Leucyl_tRNA_Synth"/>
</dbReference>
<gene>
    <name evidence="11" type="primary">metG</name>
    <name evidence="14" type="ORF">JOC86_000698</name>
</gene>
<evidence type="ECO:0000259" key="12">
    <source>
        <dbReference type="Pfam" id="PF09334"/>
    </source>
</evidence>
<dbReference type="InterPro" id="IPR001412">
    <property type="entry name" value="aa-tRNA-synth_I_CS"/>
</dbReference>
<dbReference type="Proteomes" id="UP001646157">
    <property type="component" value="Unassembled WGS sequence"/>
</dbReference>
<evidence type="ECO:0000256" key="1">
    <source>
        <dbReference type="ARBA" id="ARBA00003314"/>
    </source>
</evidence>
<evidence type="ECO:0000256" key="7">
    <source>
        <dbReference type="ARBA" id="ARBA00022840"/>
    </source>
</evidence>
<feature type="domain" description="Methionyl/Leucyl tRNA synthetase" evidence="12">
    <location>
        <begin position="4"/>
        <end position="390"/>
    </location>
</feature>
<keyword evidence="11" id="KW-0862">Zinc</keyword>
<comment type="cofactor">
    <cofactor evidence="11">
        <name>Zn(2+)</name>
        <dbReference type="ChEBI" id="CHEBI:29105"/>
    </cofactor>
    <text evidence="11">Binds 1 zinc ion per subunit.</text>
</comment>
<dbReference type="InterPro" id="IPR014729">
    <property type="entry name" value="Rossmann-like_a/b/a_fold"/>
</dbReference>
<dbReference type="Gene3D" id="3.40.50.620">
    <property type="entry name" value="HUPs"/>
    <property type="match status" value="1"/>
</dbReference>
<feature type="binding site" evidence="11">
    <location>
        <position position="156"/>
    </location>
    <ligand>
        <name>Zn(2+)</name>
        <dbReference type="ChEBI" id="CHEBI:29105"/>
    </ligand>
</feature>
<dbReference type="Gene3D" id="1.10.730.10">
    <property type="entry name" value="Isoleucyl-tRNA Synthetase, Domain 1"/>
    <property type="match status" value="1"/>
</dbReference>
<evidence type="ECO:0000313" key="15">
    <source>
        <dbReference type="Proteomes" id="UP001646157"/>
    </source>
</evidence>
<organism evidence="14 15">
    <name type="scientific">Rossellomorea pakistanensis</name>
    <dbReference type="NCBI Taxonomy" id="992288"/>
    <lineage>
        <taxon>Bacteria</taxon>
        <taxon>Bacillati</taxon>
        <taxon>Bacillota</taxon>
        <taxon>Bacilli</taxon>
        <taxon>Bacillales</taxon>
        <taxon>Bacillaceae</taxon>
        <taxon>Rossellomorea</taxon>
    </lineage>
</organism>
<dbReference type="SUPFAM" id="SSF57770">
    <property type="entry name" value="Methionyl-tRNA synthetase (MetRS), Zn-domain"/>
    <property type="match status" value="1"/>
</dbReference>
<comment type="catalytic activity">
    <reaction evidence="10 11">
        <text>tRNA(Met) + L-methionine + ATP = L-methionyl-tRNA(Met) + AMP + diphosphate</text>
        <dbReference type="Rhea" id="RHEA:13481"/>
        <dbReference type="Rhea" id="RHEA-COMP:9667"/>
        <dbReference type="Rhea" id="RHEA-COMP:9698"/>
        <dbReference type="ChEBI" id="CHEBI:30616"/>
        <dbReference type="ChEBI" id="CHEBI:33019"/>
        <dbReference type="ChEBI" id="CHEBI:57844"/>
        <dbReference type="ChEBI" id="CHEBI:78442"/>
        <dbReference type="ChEBI" id="CHEBI:78530"/>
        <dbReference type="ChEBI" id="CHEBI:456215"/>
        <dbReference type="EC" id="6.1.1.10"/>
    </reaction>
</comment>
<dbReference type="InterPro" id="IPR041872">
    <property type="entry name" value="Anticodon_Met"/>
</dbReference>
<dbReference type="InterPro" id="IPR029038">
    <property type="entry name" value="MetRS_Zn"/>
</dbReference>
<feature type="short sequence motif" description="'HIGH' region" evidence="11">
    <location>
        <begin position="10"/>
        <end position="20"/>
    </location>
</feature>
<evidence type="ECO:0000256" key="3">
    <source>
        <dbReference type="ARBA" id="ARBA00008258"/>
    </source>
</evidence>
<comment type="caution">
    <text evidence="14">The sequence shown here is derived from an EMBL/GenBank/DDBJ whole genome shotgun (WGS) entry which is preliminary data.</text>
</comment>
<protein>
    <recommendedName>
        <fullName evidence="11">Methionine--tRNA ligase</fullName>
        <ecNumber evidence="11">6.1.1.10</ecNumber>
    </recommendedName>
    <alternativeName>
        <fullName evidence="11">Methionyl-tRNA synthetase</fullName>
        <shortName evidence="11">MetRS</shortName>
    </alternativeName>
</protein>
<dbReference type="Gene3D" id="2.20.28.20">
    <property type="entry name" value="Methionyl-tRNA synthetase, Zn-domain"/>
    <property type="match status" value="1"/>
</dbReference>
<dbReference type="EC" id="6.1.1.10" evidence="11"/>
<keyword evidence="9 11" id="KW-0030">Aminoacyl-tRNA synthetase</keyword>
<feature type="binding site" evidence="11">
    <location>
        <position position="153"/>
    </location>
    <ligand>
        <name>Zn(2+)</name>
        <dbReference type="ChEBI" id="CHEBI:29105"/>
    </ligand>
</feature>
<evidence type="ECO:0000313" key="14">
    <source>
        <dbReference type="EMBL" id="MBM7584161.1"/>
    </source>
</evidence>
<feature type="binding site" evidence="11">
    <location>
        <position position="144"/>
    </location>
    <ligand>
        <name>Zn(2+)</name>
        <dbReference type="ChEBI" id="CHEBI:29105"/>
    </ligand>
</feature>
<dbReference type="PANTHER" id="PTHR45765:SF1">
    <property type="entry name" value="METHIONINE--TRNA LIGASE, CYTOPLASMIC"/>
    <property type="match status" value="1"/>
</dbReference>
<evidence type="ECO:0000259" key="13">
    <source>
        <dbReference type="Pfam" id="PF19303"/>
    </source>
</evidence>
<dbReference type="RefSeq" id="WP_205168345.1">
    <property type="nucleotide sequence ID" value="NZ_JAFBDZ010000001.1"/>
</dbReference>
<keyword evidence="11" id="KW-0479">Metal-binding</keyword>
<name>A0ABS2N8G7_9BACI</name>